<gene>
    <name evidence="2" type="ORF">C7384_10396</name>
</gene>
<reference evidence="2 3" key="1">
    <citation type="submission" date="2018-04" db="EMBL/GenBank/DDBJ databases">
        <title>Genomic Encyclopedia of Type Strains, Phase IV (KMG-IV): sequencing the most valuable type-strain genomes for metagenomic binning, comparative biology and taxonomic classification.</title>
        <authorList>
            <person name="Goeker M."/>
        </authorList>
    </citation>
    <scope>NUCLEOTIDE SEQUENCE [LARGE SCALE GENOMIC DNA]</scope>
    <source>
        <strain evidence="2 3">DSM 28795</strain>
    </source>
</reference>
<evidence type="ECO:0000313" key="2">
    <source>
        <dbReference type="EMBL" id="PVY85071.1"/>
    </source>
</evidence>
<feature type="transmembrane region" description="Helical" evidence="1">
    <location>
        <begin position="45"/>
        <end position="66"/>
    </location>
</feature>
<name>A0A2U1DBM2_9LACO</name>
<protein>
    <submittedName>
        <fullName evidence="2">Uncharacterized protein</fullName>
    </submittedName>
</protein>
<organism evidence="2 3">
    <name type="scientific">Convivina intestini</name>
    <dbReference type="NCBI Taxonomy" id="1505726"/>
    <lineage>
        <taxon>Bacteria</taxon>
        <taxon>Bacillati</taxon>
        <taxon>Bacillota</taxon>
        <taxon>Bacilli</taxon>
        <taxon>Lactobacillales</taxon>
        <taxon>Lactobacillaceae</taxon>
        <taxon>Convivina</taxon>
    </lineage>
</organism>
<evidence type="ECO:0000313" key="3">
    <source>
        <dbReference type="Proteomes" id="UP000245433"/>
    </source>
</evidence>
<feature type="transmembrane region" description="Helical" evidence="1">
    <location>
        <begin position="87"/>
        <end position="104"/>
    </location>
</feature>
<keyword evidence="3" id="KW-1185">Reference proteome</keyword>
<feature type="transmembrane region" description="Helical" evidence="1">
    <location>
        <begin position="141"/>
        <end position="158"/>
    </location>
</feature>
<keyword evidence="1" id="KW-0812">Transmembrane</keyword>
<sequence length="162" mass="18915">MKTKLGVWIYFLAAIFVFFTLPLQETKMTALQHAQVLYMFNGHDIYLLMSSVLYFWFDYLTVMLPLQGLLQMQSFLQIRQVALSRRIWVYLLNFYWYFLAFLVVKSLGLLANLGIGVISTIIFGISWWLLLIVLSVKNINRTWSTIIVAVTFLLLRGLCTIL</sequence>
<feature type="transmembrane region" description="Helical" evidence="1">
    <location>
        <begin position="7"/>
        <end position="25"/>
    </location>
</feature>
<proteinExistence type="predicted"/>
<dbReference type="Proteomes" id="UP000245433">
    <property type="component" value="Unassembled WGS sequence"/>
</dbReference>
<accession>A0A2U1DBM2</accession>
<keyword evidence="1" id="KW-0472">Membrane</keyword>
<feature type="transmembrane region" description="Helical" evidence="1">
    <location>
        <begin position="110"/>
        <end position="134"/>
    </location>
</feature>
<evidence type="ECO:0000256" key="1">
    <source>
        <dbReference type="SAM" id="Phobius"/>
    </source>
</evidence>
<dbReference type="EMBL" id="QEKT01000003">
    <property type="protein sequence ID" value="PVY85071.1"/>
    <property type="molecule type" value="Genomic_DNA"/>
</dbReference>
<comment type="caution">
    <text evidence="2">The sequence shown here is derived from an EMBL/GenBank/DDBJ whole genome shotgun (WGS) entry which is preliminary data.</text>
</comment>
<dbReference type="AlphaFoldDB" id="A0A2U1DBM2"/>
<keyword evidence="1" id="KW-1133">Transmembrane helix</keyword>